<dbReference type="InterPro" id="IPR005849">
    <property type="entry name" value="GalP_Utransf_N"/>
</dbReference>
<proteinExistence type="inferred from homology"/>
<comment type="cofactor">
    <cofactor evidence="14">
        <name>Zn(2+)</name>
        <dbReference type="ChEBI" id="CHEBI:29105"/>
    </cofactor>
    <text evidence="14">Binds 1 zinc ion per subunit.</text>
</comment>
<feature type="domain" description="Galactose-1-phosphate uridyl transferase C-terminal" evidence="18">
    <location>
        <begin position="211"/>
        <end position="361"/>
    </location>
</feature>
<comment type="similarity">
    <text evidence="3 15">Belongs to the galactose-1-phosphate uridylyltransferase type 1 family.</text>
</comment>
<keyword evidence="6 15" id="KW-0808">Transferase</keyword>
<dbReference type="GO" id="GO:0008270">
    <property type="term" value="F:zinc ion binding"/>
    <property type="evidence" value="ECO:0007669"/>
    <property type="project" value="InterPro"/>
</dbReference>
<dbReference type="eggNOG" id="COG1085">
    <property type="taxonomic scope" value="Bacteria"/>
</dbReference>
<dbReference type="KEGG" id="dni:HX89_01915"/>
<evidence type="ECO:0000256" key="1">
    <source>
        <dbReference type="ARBA" id="ARBA00001107"/>
    </source>
</evidence>
<dbReference type="GO" id="GO:0008108">
    <property type="term" value="F:UDP-glucose:hexose-1-phosphate uridylyltransferase activity"/>
    <property type="evidence" value="ECO:0007669"/>
    <property type="project" value="UniProtKB-UniRule"/>
</dbReference>
<dbReference type="UniPathway" id="UPA00214"/>
<dbReference type="PANTHER" id="PTHR11943">
    <property type="entry name" value="GALACTOSE-1-PHOSPHATE URIDYLYLTRANSFERASE"/>
    <property type="match status" value="1"/>
</dbReference>
<evidence type="ECO:0000256" key="14">
    <source>
        <dbReference type="PIRSR" id="PIRSR000808-3"/>
    </source>
</evidence>
<evidence type="ECO:0000256" key="4">
    <source>
        <dbReference type="ARBA" id="ARBA00012384"/>
    </source>
</evidence>
<evidence type="ECO:0000256" key="9">
    <source>
        <dbReference type="ARBA" id="ARBA00022833"/>
    </source>
</evidence>
<feature type="region of interest" description="Disordered" evidence="16">
    <location>
        <begin position="16"/>
        <end position="41"/>
    </location>
</feature>
<keyword evidence="8 14" id="KW-0479">Metal-binding</keyword>
<comment type="pathway">
    <text evidence="2 15">Carbohydrate metabolism; galactose metabolism.</text>
</comment>
<dbReference type="GO" id="GO:0005737">
    <property type="term" value="C:cytoplasm"/>
    <property type="evidence" value="ECO:0007669"/>
    <property type="project" value="TreeGrafter"/>
</dbReference>
<evidence type="ECO:0000256" key="12">
    <source>
        <dbReference type="NCBIfam" id="TIGR00209"/>
    </source>
</evidence>
<feature type="domain" description="Galactose-1-phosphate uridyl transferase N-terminal" evidence="17">
    <location>
        <begin position="39"/>
        <end position="195"/>
    </location>
</feature>
<feature type="binding site" evidence="14">
    <location>
        <position position="183"/>
    </location>
    <ligand>
        <name>Zn(2+)</name>
        <dbReference type="ChEBI" id="CHEBI:29105"/>
    </ligand>
</feature>
<accession>A0A075JDB5</accession>
<dbReference type="Proteomes" id="UP000027986">
    <property type="component" value="Chromosome"/>
</dbReference>
<name>A0A075JDB5_9MICO</name>
<keyword evidence="7 15" id="KW-0548">Nucleotidyltransferase</keyword>
<dbReference type="PIRSF" id="PIRSF000808">
    <property type="entry name" value="GalT"/>
    <property type="match status" value="1"/>
</dbReference>
<keyword evidence="11 15" id="KW-0119">Carbohydrate metabolism</keyword>
<dbReference type="SUPFAM" id="SSF54197">
    <property type="entry name" value="HIT-like"/>
    <property type="match status" value="2"/>
</dbReference>
<evidence type="ECO:0000256" key="15">
    <source>
        <dbReference type="RuleBase" id="RU000506"/>
    </source>
</evidence>
<sequence length="375" mass="41481">MFRTDGRLADGRTIRWYDRTAGREPSPDTRDLPTTTPMSQIRRDPLTGERIVLAAHRQNRTFMPPADECPLCPSRDGYASEVPSDSYEVVVFDNRFPALSDAVVDVPTEDDPLFASAPAHGACEVVCFSERHDASFKDLGLEQARLVVDAWADRTRELSACDSVEYVYPFENRGVEIGVTLPHPHGQIYAFGFVPPRAATELARARAHHDATGRNLFGDVIARELADGARIVAENDTWVAFVPFAARWPVEVHLYPRTQVADLAALDDAQRDGLAALYRDVLTRFDALYDAPLPYISAWQQAPAKADHPDRELAWLHVELFSIRRSADKLKYLAGTESGQGAFSNDVSPEAVAQRLREVADAFDGGSGREVGESS</sequence>
<evidence type="ECO:0000256" key="11">
    <source>
        <dbReference type="ARBA" id="ARBA00023277"/>
    </source>
</evidence>
<evidence type="ECO:0000256" key="10">
    <source>
        <dbReference type="ARBA" id="ARBA00023144"/>
    </source>
</evidence>
<feature type="compositionally biased region" description="Basic and acidic residues" evidence="16">
    <location>
        <begin position="16"/>
        <end position="31"/>
    </location>
</feature>
<dbReference type="InterPro" id="IPR001937">
    <property type="entry name" value="GalP_UDPtransf1"/>
</dbReference>
<dbReference type="Pfam" id="PF01087">
    <property type="entry name" value="GalP_UDP_transf"/>
    <property type="match status" value="1"/>
</dbReference>
<dbReference type="CDD" id="cd00608">
    <property type="entry name" value="GalT"/>
    <property type="match status" value="1"/>
</dbReference>
<dbReference type="GeneID" id="41839998"/>
<feature type="binding site" evidence="14">
    <location>
        <position position="132"/>
    </location>
    <ligand>
        <name>Zn(2+)</name>
        <dbReference type="ChEBI" id="CHEBI:29105"/>
    </ligand>
</feature>
<evidence type="ECO:0000313" key="20">
    <source>
        <dbReference type="Proteomes" id="UP000027986"/>
    </source>
</evidence>
<feature type="active site" description="Tele-UMP-histidine intermediate" evidence="13">
    <location>
        <position position="185"/>
    </location>
</feature>
<dbReference type="EMBL" id="CP008889">
    <property type="protein sequence ID" value="AIF39939.1"/>
    <property type="molecule type" value="Genomic_DNA"/>
</dbReference>
<dbReference type="AlphaFoldDB" id="A0A075JDB5"/>
<dbReference type="RefSeq" id="WP_038570100.1">
    <property type="nucleotide sequence ID" value="NZ_CP008889.1"/>
</dbReference>
<dbReference type="EC" id="2.7.7.12" evidence="4 12"/>
<dbReference type="Pfam" id="PF02744">
    <property type="entry name" value="GalP_UDP_tr_C"/>
    <property type="match status" value="1"/>
</dbReference>
<dbReference type="OrthoDB" id="9769064at2"/>
<evidence type="ECO:0000256" key="16">
    <source>
        <dbReference type="SAM" id="MobiDB-lite"/>
    </source>
</evidence>
<dbReference type="HOGENOM" id="CLU_029960_1_1_11"/>
<evidence type="ECO:0000256" key="5">
    <source>
        <dbReference type="ARBA" id="ARBA00016340"/>
    </source>
</evidence>
<dbReference type="PROSITE" id="PS00117">
    <property type="entry name" value="GAL_P_UDP_TRANSF_I"/>
    <property type="match status" value="1"/>
</dbReference>
<gene>
    <name evidence="19" type="ORF">HX89_01915</name>
</gene>
<organism evidence="19 20">
    <name type="scientific">Dermacoccus nishinomiyaensis</name>
    <dbReference type="NCBI Taxonomy" id="1274"/>
    <lineage>
        <taxon>Bacteria</taxon>
        <taxon>Bacillati</taxon>
        <taxon>Actinomycetota</taxon>
        <taxon>Actinomycetes</taxon>
        <taxon>Micrococcales</taxon>
        <taxon>Dermacoccaceae</taxon>
        <taxon>Dermacoccus</taxon>
    </lineage>
</organism>
<evidence type="ECO:0000256" key="13">
    <source>
        <dbReference type="PIRSR" id="PIRSR000808-1"/>
    </source>
</evidence>
<dbReference type="InterPro" id="IPR019779">
    <property type="entry name" value="GalP_UDPtransf1_His-AS"/>
</dbReference>
<dbReference type="InterPro" id="IPR005850">
    <property type="entry name" value="GalP_Utransf_C"/>
</dbReference>
<feature type="binding site" evidence="14">
    <location>
        <position position="69"/>
    </location>
    <ligand>
        <name>Zn(2+)</name>
        <dbReference type="ChEBI" id="CHEBI:29105"/>
    </ligand>
</feature>
<evidence type="ECO:0000256" key="2">
    <source>
        <dbReference type="ARBA" id="ARBA00004947"/>
    </source>
</evidence>
<dbReference type="PANTHER" id="PTHR11943:SF1">
    <property type="entry name" value="GALACTOSE-1-PHOSPHATE URIDYLYLTRANSFERASE"/>
    <property type="match status" value="1"/>
</dbReference>
<dbReference type="GO" id="GO:0033499">
    <property type="term" value="P:galactose catabolic process via UDP-galactose, Leloir pathway"/>
    <property type="evidence" value="ECO:0007669"/>
    <property type="project" value="TreeGrafter"/>
</dbReference>
<comment type="catalytic activity">
    <reaction evidence="1 15">
        <text>alpha-D-galactose 1-phosphate + UDP-alpha-D-glucose = alpha-D-glucose 1-phosphate + UDP-alpha-D-galactose</text>
        <dbReference type="Rhea" id="RHEA:13989"/>
        <dbReference type="ChEBI" id="CHEBI:58336"/>
        <dbReference type="ChEBI" id="CHEBI:58601"/>
        <dbReference type="ChEBI" id="CHEBI:58885"/>
        <dbReference type="ChEBI" id="CHEBI:66914"/>
        <dbReference type="EC" id="2.7.7.12"/>
    </reaction>
</comment>
<evidence type="ECO:0000259" key="18">
    <source>
        <dbReference type="Pfam" id="PF02744"/>
    </source>
</evidence>
<evidence type="ECO:0000259" key="17">
    <source>
        <dbReference type="Pfam" id="PF01087"/>
    </source>
</evidence>
<evidence type="ECO:0000256" key="6">
    <source>
        <dbReference type="ARBA" id="ARBA00022679"/>
    </source>
</evidence>
<evidence type="ECO:0000256" key="3">
    <source>
        <dbReference type="ARBA" id="ARBA00010951"/>
    </source>
</evidence>
<keyword evidence="20" id="KW-1185">Reference proteome</keyword>
<feature type="binding site" evidence="14">
    <location>
        <position position="72"/>
    </location>
    <ligand>
        <name>Zn(2+)</name>
        <dbReference type="ChEBI" id="CHEBI:29105"/>
    </ligand>
</feature>
<evidence type="ECO:0000256" key="8">
    <source>
        <dbReference type="ARBA" id="ARBA00022723"/>
    </source>
</evidence>
<protein>
    <recommendedName>
        <fullName evidence="5 12">Galactose-1-phosphate uridylyltransferase</fullName>
        <ecNumber evidence="4 12">2.7.7.12</ecNumber>
    </recommendedName>
</protein>
<reference evidence="19 20" key="1">
    <citation type="submission" date="2014-07" db="EMBL/GenBank/DDBJ databases">
        <title>Genome Sequencing of Dermacoccus nishinomiyaensis.</title>
        <authorList>
            <person name="Hong K.W."/>
            <person name="Chan K.G."/>
        </authorList>
    </citation>
    <scope>NUCLEOTIDE SEQUENCE [LARGE SCALE GENOMIC DNA]</scope>
    <source>
        <strain evidence="19 20">M25</strain>
    </source>
</reference>
<keyword evidence="10 15" id="KW-0299">Galactose metabolism</keyword>
<dbReference type="NCBIfam" id="TIGR00209">
    <property type="entry name" value="galT_1"/>
    <property type="match status" value="1"/>
</dbReference>
<evidence type="ECO:0000256" key="7">
    <source>
        <dbReference type="ARBA" id="ARBA00022695"/>
    </source>
</evidence>
<dbReference type="Gene3D" id="3.30.428.10">
    <property type="entry name" value="HIT-like"/>
    <property type="match status" value="2"/>
</dbReference>
<evidence type="ECO:0000313" key="19">
    <source>
        <dbReference type="EMBL" id="AIF39939.1"/>
    </source>
</evidence>
<dbReference type="InterPro" id="IPR036265">
    <property type="entry name" value="HIT-like_sf"/>
</dbReference>
<keyword evidence="9 14" id="KW-0862">Zinc</keyword>